<evidence type="ECO:0000313" key="2">
    <source>
        <dbReference type="EMBL" id="AVY94523.1"/>
    </source>
</evidence>
<dbReference type="OrthoDB" id="9806477at2"/>
<organism evidence="2 3">
    <name type="scientific">Microvirgula aerodenitrificans</name>
    <dbReference type="NCBI Taxonomy" id="57480"/>
    <lineage>
        <taxon>Bacteria</taxon>
        <taxon>Pseudomonadati</taxon>
        <taxon>Pseudomonadota</taxon>
        <taxon>Betaproteobacteria</taxon>
        <taxon>Neisseriales</taxon>
        <taxon>Aquaspirillaceae</taxon>
        <taxon>Microvirgula</taxon>
    </lineage>
</organism>
<dbReference type="RefSeq" id="WP_036384701.1">
    <property type="nucleotide sequence ID" value="NZ_CALFSO010000111.1"/>
</dbReference>
<dbReference type="KEGG" id="maer:DAI18_11070"/>
<feature type="domain" description="PAS fold-3" evidence="1">
    <location>
        <begin position="25"/>
        <end position="103"/>
    </location>
</feature>
<keyword evidence="3" id="KW-1185">Reference proteome</keyword>
<dbReference type="SUPFAM" id="SSF55785">
    <property type="entry name" value="PYP-like sensor domain (PAS domain)"/>
    <property type="match status" value="1"/>
</dbReference>
<dbReference type="InterPro" id="IPR013655">
    <property type="entry name" value="PAS_fold_3"/>
</dbReference>
<evidence type="ECO:0000313" key="3">
    <source>
        <dbReference type="Proteomes" id="UP000244173"/>
    </source>
</evidence>
<sequence length="169" mass="19239">MNNQEVRLQPDDLIITKTDQKGIITYANRKFMQVSNYAESALLGQAHNLIRHPDMPRGVFRLMWKTLMQGKEFFGILKNYTADGGFYWVFANVTPDYGIDGSTKGYYSVRRMPTRHAIDTMTRIYAEMRAVEQSAGKAAAPDTSLAWLQDYLDKAHAGSYENFVLGLNK</sequence>
<dbReference type="CDD" id="cd00130">
    <property type="entry name" value="PAS"/>
    <property type="match status" value="1"/>
</dbReference>
<evidence type="ECO:0000259" key="1">
    <source>
        <dbReference type="Pfam" id="PF08447"/>
    </source>
</evidence>
<dbReference type="Pfam" id="PF08447">
    <property type="entry name" value="PAS_3"/>
    <property type="match status" value="1"/>
</dbReference>
<name>A0A2S0PB34_9NEIS</name>
<dbReference type="EMBL" id="CP028519">
    <property type="protein sequence ID" value="AVY94523.1"/>
    <property type="molecule type" value="Genomic_DNA"/>
</dbReference>
<dbReference type="InterPro" id="IPR035965">
    <property type="entry name" value="PAS-like_dom_sf"/>
</dbReference>
<reference evidence="2 3" key="1">
    <citation type="submission" date="2018-04" db="EMBL/GenBank/DDBJ databases">
        <title>Denitrifier Microvirgula.</title>
        <authorList>
            <person name="Anderson E."/>
            <person name="Jang J."/>
            <person name="Ishii S."/>
        </authorList>
    </citation>
    <scope>NUCLEOTIDE SEQUENCE [LARGE SCALE GENOMIC DNA]</scope>
    <source>
        <strain evidence="2 3">BE2.4</strain>
    </source>
</reference>
<dbReference type="NCBIfam" id="TIGR00229">
    <property type="entry name" value="sensory_box"/>
    <property type="match status" value="1"/>
</dbReference>
<protein>
    <submittedName>
        <fullName evidence="2">PAS domain S-box protein</fullName>
    </submittedName>
</protein>
<dbReference type="Proteomes" id="UP000244173">
    <property type="component" value="Chromosome"/>
</dbReference>
<dbReference type="InterPro" id="IPR000014">
    <property type="entry name" value="PAS"/>
</dbReference>
<accession>A0A2S0PB34</accession>
<dbReference type="STRING" id="1122240.GCA_000620105_00245"/>
<proteinExistence type="predicted"/>
<dbReference type="AlphaFoldDB" id="A0A2S0PB34"/>
<dbReference type="Gene3D" id="3.30.450.20">
    <property type="entry name" value="PAS domain"/>
    <property type="match status" value="1"/>
</dbReference>
<gene>
    <name evidence="2" type="ORF">DAI18_11070</name>
</gene>